<protein>
    <submittedName>
        <fullName evidence="1">Uncharacterized protein</fullName>
    </submittedName>
</protein>
<evidence type="ECO:0000313" key="2">
    <source>
        <dbReference type="Proteomes" id="UP000800035"/>
    </source>
</evidence>
<gene>
    <name evidence="1" type="ORF">CC80DRAFT_495064</name>
</gene>
<keyword evidence="2" id="KW-1185">Reference proteome</keyword>
<dbReference type="Proteomes" id="UP000800035">
    <property type="component" value="Unassembled WGS sequence"/>
</dbReference>
<name>A0A6A5TMJ9_9PLEO</name>
<proteinExistence type="predicted"/>
<organism evidence="1 2">
    <name type="scientific">Byssothecium circinans</name>
    <dbReference type="NCBI Taxonomy" id="147558"/>
    <lineage>
        <taxon>Eukaryota</taxon>
        <taxon>Fungi</taxon>
        <taxon>Dikarya</taxon>
        <taxon>Ascomycota</taxon>
        <taxon>Pezizomycotina</taxon>
        <taxon>Dothideomycetes</taxon>
        <taxon>Pleosporomycetidae</taxon>
        <taxon>Pleosporales</taxon>
        <taxon>Massarineae</taxon>
        <taxon>Massarinaceae</taxon>
        <taxon>Byssothecium</taxon>
    </lineage>
</organism>
<evidence type="ECO:0000313" key="1">
    <source>
        <dbReference type="EMBL" id="KAF1952949.1"/>
    </source>
</evidence>
<sequence>MMILQSLIYKLRYRLVIPHAVDGPFPTVSIELIPETAPTPPPRITKLPIKMGY</sequence>
<dbReference type="AlphaFoldDB" id="A0A6A5TMJ9"/>
<reference evidence="1" key="1">
    <citation type="journal article" date="2020" name="Stud. Mycol.">
        <title>101 Dothideomycetes genomes: a test case for predicting lifestyles and emergence of pathogens.</title>
        <authorList>
            <person name="Haridas S."/>
            <person name="Albert R."/>
            <person name="Binder M."/>
            <person name="Bloem J."/>
            <person name="Labutti K."/>
            <person name="Salamov A."/>
            <person name="Andreopoulos B."/>
            <person name="Baker S."/>
            <person name="Barry K."/>
            <person name="Bills G."/>
            <person name="Bluhm B."/>
            <person name="Cannon C."/>
            <person name="Castanera R."/>
            <person name="Culley D."/>
            <person name="Daum C."/>
            <person name="Ezra D."/>
            <person name="Gonzalez J."/>
            <person name="Henrissat B."/>
            <person name="Kuo A."/>
            <person name="Liang C."/>
            <person name="Lipzen A."/>
            <person name="Lutzoni F."/>
            <person name="Magnuson J."/>
            <person name="Mondo S."/>
            <person name="Nolan M."/>
            <person name="Ohm R."/>
            <person name="Pangilinan J."/>
            <person name="Park H.-J."/>
            <person name="Ramirez L."/>
            <person name="Alfaro M."/>
            <person name="Sun H."/>
            <person name="Tritt A."/>
            <person name="Yoshinaga Y."/>
            <person name="Zwiers L.-H."/>
            <person name="Turgeon B."/>
            <person name="Goodwin S."/>
            <person name="Spatafora J."/>
            <person name="Crous P."/>
            <person name="Grigoriev I."/>
        </authorList>
    </citation>
    <scope>NUCLEOTIDE SEQUENCE</scope>
    <source>
        <strain evidence="1">CBS 675.92</strain>
    </source>
</reference>
<dbReference type="EMBL" id="ML977007">
    <property type="protein sequence ID" value="KAF1952949.1"/>
    <property type="molecule type" value="Genomic_DNA"/>
</dbReference>
<accession>A0A6A5TMJ9</accession>